<dbReference type="GO" id="GO:0016705">
    <property type="term" value="F:oxidoreductase activity, acting on paired donors, with incorporation or reduction of molecular oxygen"/>
    <property type="evidence" value="ECO:0007669"/>
    <property type="project" value="InterPro"/>
</dbReference>
<dbReference type="PRINTS" id="PR00420">
    <property type="entry name" value="RNGMNOXGNASE"/>
</dbReference>
<evidence type="ECO:0000313" key="10">
    <source>
        <dbReference type="Proteomes" id="UP000241808"/>
    </source>
</evidence>
<dbReference type="NCBIfam" id="NF005691">
    <property type="entry name" value="PRK07494.1"/>
    <property type="match status" value="1"/>
</dbReference>
<gene>
    <name evidence="9" type="ORF">C8P69_104121</name>
</gene>
<dbReference type="SUPFAM" id="SSF51905">
    <property type="entry name" value="FAD/NAD(P)-binding domain"/>
    <property type="match status" value="1"/>
</dbReference>
<dbReference type="OrthoDB" id="9796623at2"/>
<dbReference type="Pfam" id="PF01494">
    <property type="entry name" value="FAD_binding_3"/>
    <property type="match status" value="1"/>
</dbReference>
<keyword evidence="10" id="KW-1185">Reference proteome</keyword>
<dbReference type="GO" id="GO:0071949">
    <property type="term" value="F:FAD binding"/>
    <property type="evidence" value="ECO:0007669"/>
    <property type="project" value="InterPro"/>
</dbReference>
<dbReference type="UniPathway" id="UPA00232"/>
<dbReference type="EMBL" id="PZZL01000004">
    <property type="protein sequence ID" value="PTM57073.1"/>
    <property type="molecule type" value="Genomic_DNA"/>
</dbReference>
<dbReference type="AlphaFoldDB" id="A0A2T4Z597"/>
<dbReference type="InterPro" id="IPR002938">
    <property type="entry name" value="FAD-bd"/>
</dbReference>
<keyword evidence="6" id="KW-0560">Oxidoreductase</keyword>
<comment type="pathway">
    <text evidence="2">Cofactor biosynthesis; ubiquinone biosynthesis.</text>
</comment>
<feature type="domain" description="FAD-binding" evidence="8">
    <location>
        <begin position="14"/>
        <end position="343"/>
    </location>
</feature>
<evidence type="ECO:0000256" key="5">
    <source>
        <dbReference type="ARBA" id="ARBA00022827"/>
    </source>
</evidence>
<comment type="cofactor">
    <cofactor evidence="1">
        <name>FAD</name>
        <dbReference type="ChEBI" id="CHEBI:57692"/>
    </cofactor>
</comment>
<dbReference type="GO" id="GO:0004497">
    <property type="term" value="F:monooxygenase activity"/>
    <property type="evidence" value="ECO:0007669"/>
    <property type="project" value="UniProtKB-KW"/>
</dbReference>
<dbReference type="GO" id="GO:0006744">
    <property type="term" value="P:ubiquinone biosynthetic process"/>
    <property type="evidence" value="ECO:0007669"/>
    <property type="project" value="UniProtKB-UniPathway"/>
</dbReference>
<dbReference type="NCBIfam" id="TIGR01988">
    <property type="entry name" value="Ubi-OHases"/>
    <property type="match status" value="1"/>
</dbReference>
<evidence type="ECO:0000256" key="2">
    <source>
        <dbReference type="ARBA" id="ARBA00004749"/>
    </source>
</evidence>
<reference evidence="9 10" key="1">
    <citation type="submission" date="2018-04" db="EMBL/GenBank/DDBJ databases">
        <title>Genomic Encyclopedia of Archaeal and Bacterial Type Strains, Phase II (KMG-II): from individual species to whole genera.</title>
        <authorList>
            <person name="Goeker M."/>
        </authorList>
    </citation>
    <scope>NUCLEOTIDE SEQUENCE [LARGE SCALE GENOMIC DNA]</scope>
    <source>
        <strain evidence="9 10">DSM 25521</strain>
    </source>
</reference>
<protein>
    <submittedName>
        <fullName evidence="9">2-octaprenyl-6-methoxyphenol hydroxylase</fullName>
    </submittedName>
</protein>
<dbReference type="InterPro" id="IPR036188">
    <property type="entry name" value="FAD/NAD-bd_sf"/>
</dbReference>
<dbReference type="PANTHER" id="PTHR43876">
    <property type="entry name" value="UBIQUINONE BIOSYNTHESIS MONOOXYGENASE COQ6, MITOCHONDRIAL"/>
    <property type="match status" value="1"/>
</dbReference>
<dbReference type="InterPro" id="IPR051205">
    <property type="entry name" value="UbiH/COQ6_monooxygenase"/>
</dbReference>
<comment type="caution">
    <text evidence="9">The sequence shown here is derived from an EMBL/GenBank/DDBJ whole genome shotgun (WGS) entry which is preliminary data.</text>
</comment>
<dbReference type="Gene3D" id="3.50.50.60">
    <property type="entry name" value="FAD/NAD(P)-binding domain"/>
    <property type="match status" value="2"/>
</dbReference>
<dbReference type="Proteomes" id="UP000241808">
    <property type="component" value="Unassembled WGS sequence"/>
</dbReference>
<accession>A0A2T4Z597</accession>
<evidence type="ECO:0000256" key="1">
    <source>
        <dbReference type="ARBA" id="ARBA00001974"/>
    </source>
</evidence>
<dbReference type="InterPro" id="IPR010971">
    <property type="entry name" value="UbiH/COQ6"/>
</dbReference>
<proteinExistence type="inferred from homology"/>
<evidence type="ECO:0000256" key="7">
    <source>
        <dbReference type="ARBA" id="ARBA00023033"/>
    </source>
</evidence>
<sequence length="410" mass="43088">MTETESRTTETMSADVIVVGAGPAGLFAALALHNEGFRPVVVGPLPEGRRDHRTSALLDGSVLALKRLGVWPHLESKAAPLRVMRLIDATGSLIRAPIFEGRAGEIGLEAFGFNIANDDITAALLATVRERGIAVIAEPVTAVTIDGGATVTTASGRLLSAPLVAGADGRQSLVRQSAGIDAVASRYPQTAVTATFGHSRPHDDVSTEFHTPTGPFTLVPLPGDRSSLVCVVTPREADHLLALDDAAFAREIERRSEAILGKVTLEPGRGRYDLSSMTPKSFGLPHAALIGEAAHVVPPIGAQGLNLGLRDGAALAECLAAARLRGEPIGSASAMADYDRARRADIVGRTLAIDVLNRSLLSSLMPVHVARGAGLWALDRIGPLRRAFMREGLQPQGAPRLMRADDRDAA</sequence>
<evidence type="ECO:0000256" key="6">
    <source>
        <dbReference type="ARBA" id="ARBA00023002"/>
    </source>
</evidence>
<organism evidence="9 10">
    <name type="scientific">Phreatobacter oligotrophus</name>
    <dbReference type="NCBI Taxonomy" id="1122261"/>
    <lineage>
        <taxon>Bacteria</taxon>
        <taxon>Pseudomonadati</taxon>
        <taxon>Pseudomonadota</taxon>
        <taxon>Alphaproteobacteria</taxon>
        <taxon>Hyphomicrobiales</taxon>
        <taxon>Phreatobacteraceae</taxon>
        <taxon>Phreatobacter</taxon>
    </lineage>
</organism>
<dbReference type="RefSeq" id="WP_108176809.1">
    <property type="nucleotide sequence ID" value="NZ_PZZL01000004.1"/>
</dbReference>
<evidence type="ECO:0000313" key="9">
    <source>
        <dbReference type="EMBL" id="PTM57073.1"/>
    </source>
</evidence>
<comment type="similarity">
    <text evidence="3">Belongs to the UbiH/COQ6 family.</text>
</comment>
<evidence type="ECO:0000259" key="8">
    <source>
        <dbReference type="Pfam" id="PF01494"/>
    </source>
</evidence>
<name>A0A2T4Z597_9HYPH</name>
<keyword evidence="4" id="KW-0285">Flavoprotein</keyword>
<dbReference type="PANTHER" id="PTHR43876:SF7">
    <property type="entry name" value="UBIQUINONE BIOSYNTHESIS MONOOXYGENASE COQ6, MITOCHONDRIAL"/>
    <property type="match status" value="1"/>
</dbReference>
<evidence type="ECO:0000256" key="4">
    <source>
        <dbReference type="ARBA" id="ARBA00022630"/>
    </source>
</evidence>
<keyword evidence="7" id="KW-0503">Monooxygenase</keyword>
<keyword evidence="5" id="KW-0274">FAD</keyword>
<evidence type="ECO:0000256" key="3">
    <source>
        <dbReference type="ARBA" id="ARBA00005349"/>
    </source>
</evidence>